<reference evidence="2 3" key="2">
    <citation type="journal article" date="2012" name="Int. J. Syst. Evol. Microbiol.">
        <title>Magnetococcus marinus gen. nov., sp. nov., a marine, magnetotactic bacterium that represents a novel lineage (Magnetococcaceae fam. nov.; Magnetococcales ord. nov.) at the base of the Alphaproteobacteria.</title>
        <authorList>
            <person name="Bazylinski D.A."/>
            <person name="Williams T.J."/>
            <person name="Lefevre C.T."/>
            <person name="Berg R.J."/>
            <person name="Zhang C.L."/>
            <person name="Bowser S.S."/>
            <person name="Dean A.J."/>
            <person name="Beveridge T.J."/>
        </authorList>
    </citation>
    <scope>NUCLEOTIDE SEQUENCE [LARGE SCALE GENOMIC DNA]</scope>
    <source>
        <strain evidence="3">ATCC BAA-1437 / JCM 17883 / MC-1</strain>
    </source>
</reference>
<organism evidence="2 3">
    <name type="scientific">Magnetococcus marinus (strain ATCC BAA-1437 / JCM 17883 / MC-1)</name>
    <dbReference type="NCBI Taxonomy" id="156889"/>
    <lineage>
        <taxon>Bacteria</taxon>
        <taxon>Pseudomonadati</taxon>
        <taxon>Pseudomonadota</taxon>
        <taxon>Magnetococcia</taxon>
        <taxon>Magnetococcales</taxon>
        <taxon>Magnetococcaceae</taxon>
        <taxon>Magnetococcus</taxon>
    </lineage>
</organism>
<dbReference type="HOGENOM" id="CLU_658561_0_0_5"/>
<dbReference type="EMBL" id="CP000471">
    <property type="protein sequence ID" value="ABK43510.1"/>
    <property type="molecule type" value="Genomic_DNA"/>
</dbReference>
<proteinExistence type="predicted"/>
<accession>A0L6B7</accession>
<name>A0L6B7_MAGMM</name>
<evidence type="ECO:0000313" key="2">
    <source>
        <dbReference type="EMBL" id="ABK43510.1"/>
    </source>
</evidence>
<feature type="domain" description="DUF4340" evidence="1">
    <location>
        <begin position="66"/>
        <end position="238"/>
    </location>
</feature>
<dbReference type="InterPro" id="IPR025641">
    <property type="entry name" value="DUF4340"/>
</dbReference>
<sequence>MLLGWRFNAQLLLLVLLLGALLWWQRPQPPVVLPQRAYLDPNRVEQIHYQDSHGVAITLQRQAHAWQVQAHPGWSLDQKAVVQLLEPLNQRWIKRMAGPVEPGAFGLGETGARITYKDAQGALLWGMQLGKRGTTPATRYVALADGSVVLMGLAPLQPLRQTVTQLRDRHLLPGWSPLRLRHITLHQRGQSSVQLVRKAGGWWVKLADLPLQPAHVGRLQRWLSQLMSLQGQRFEPYTPQAPLPWQLTVEHAEGQRWVVGLQREGARYGVWRPWEPQQMMWIDAGMEALLHEEPLEWLSRVAYAEPITEIVLHHPNGTRYLGRKRAQGWSRPLWQAVEDALQREGAELRPAPAAVPAAAPKSPWLSLEVQGETIPVWQEGSSYWLAAPRRGVWIALTPLQAEQLQEAVGQLAKPKSR</sequence>
<reference evidence="3" key="1">
    <citation type="journal article" date="2009" name="Appl. Environ. Microbiol.">
        <title>Complete genome sequence of the chemolithoautotrophic marine magnetotactic coccus strain MC-1.</title>
        <authorList>
            <person name="Schubbe S."/>
            <person name="Williams T.J."/>
            <person name="Xie G."/>
            <person name="Kiss H.E."/>
            <person name="Brettin T.S."/>
            <person name="Martinez D."/>
            <person name="Ross C.A."/>
            <person name="Schuler D."/>
            <person name="Cox B.L."/>
            <person name="Nealson K.H."/>
            <person name="Bazylinski D.A."/>
        </authorList>
    </citation>
    <scope>NUCLEOTIDE SEQUENCE [LARGE SCALE GENOMIC DNA]</scope>
    <source>
        <strain evidence="3">ATCC BAA-1437 / JCM 17883 / MC-1</strain>
    </source>
</reference>
<evidence type="ECO:0000313" key="3">
    <source>
        <dbReference type="Proteomes" id="UP000002586"/>
    </source>
</evidence>
<keyword evidence="3" id="KW-1185">Reference proteome</keyword>
<dbReference type="OrthoDB" id="9807890at2"/>
<dbReference type="Pfam" id="PF14238">
    <property type="entry name" value="DUF4340"/>
    <property type="match status" value="1"/>
</dbReference>
<dbReference type="KEGG" id="mgm:Mmc1_0992"/>
<protein>
    <recommendedName>
        <fullName evidence="1">DUF4340 domain-containing protein</fullName>
    </recommendedName>
</protein>
<dbReference type="AlphaFoldDB" id="A0L6B7"/>
<dbReference type="STRING" id="156889.Mmc1_0992"/>
<dbReference type="RefSeq" id="WP_011712667.1">
    <property type="nucleotide sequence ID" value="NC_008576.1"/>
</dbReference>
<evidence type="ECO:0000259" key="1">
    <source>
        <dbReference type="Pfam" id="PF14238"/>
    </source>
</evidence>
<gene>
    <name evidence="2" type="ordered locus">Mmc1_0992</name>
</gene>
<dbReference type="Proteomes" id="UP000002586">
    <property type="component" value="Chromosome"/>
</dbReference>